<evidence type="ECO:0000313" key="1">
    <source>
        <dbReference type="EMBL" id="GIJ09307.1"/>
    </source>
</evidence>
<reference evidence="1 2" key="1">
    <citation type="submission" date="2021-01" db="EMBL/GenBank/DDBJ databases">
        <title>Whole genome shotgun sequence of Verrucosispora andamanensis NBRC 109075.</title>
        <authorList>
            <person name="Komaki H."/>
            <person name="Tamura T."/>
        </authorList>
    </citation>
    <scope>NUCLEOTIDE SEQUENCE [LARGE SCALE GENOMIC DNA]</scope>
    <source>
        <strain evidence="1 2">NBRC 109075</strain>
    </source>
</reference>
<comment type="caution">
    <text evidence="1">The sequence shown here is derived from an EMBL/GenBank/DDBJ whole genome shotgun (WGS) entry which is preliminary data.</text>
</comment>
<dbReference type="InterPro" id="IPR037217">
    <property type="entry name" value="Trp/Indoleamine_2_3_dOase-like"/>
</dbReference>
<dbReference type="Gene3D" id="1.20.58.480">
    <property type="match status" value="1"/>
</dbReference>
<keyword evidence="2" id="KW-1185">Reference proteome</keyword>
<dbReference type="Proteomes" id="UP000647017">
    <property type="component" value="Unassembled WGS sequence"/>
</dbReference>
<dbReference type="SUPFAM" id="SSF140959">
    <property type="entry name" value="Indolic compounds 2,3-dioxygenase-like"/>
    <property type="match status" value="1"/>
</dbReference>
<sequence>MDVISEENNEQIRRLDPLRLDDDLRALPALNMAADVAALVRALGGALPSEASIAAFTTTECLAAMRDLGMYLGSLQRHGVSAFEAVPGAARSFQLLGRRTRMIPRDTVYHYTSWNPIGERERLYTGHPMERNLINAVRTCVPHLARAVDIGRSLLDEDPAAPTHADRLASLTSHIAVADTVMSGVRVTVAPEFFARVLRPFYEDVRVGGRAYMGPAAAHIPIFLIDLLLWASDRGSPDYLQFCAEVASQTLPQWQQRYAEWAGTPSVTSRVVAALEGPGTSSADEHVESSARSLRHALQTLTAFRGKHLVMARRAYQEELRLYELGSGGGSVGLLEEILALTRKNSAMLNATAGQRVQLP</sequence>
<protein>
    <recommendedName>
        <fullName evidence="3">DUF1864 family protein</fullName>
    </recommendedName>
</protein>
<organism evidence="1 2">
    <name type="scientific">Micromonospora andamanensis</name>
    <dbReference type="NCBI Taxonomy" id="1287068"/>
    <lineage>
        <taxon>Bacteria</taxon>
        <taxon>Bacillati</taxon>
        <taxon>Actinomycetota</taxon>
        <taxon>Actinomycetes</taxon>
        <taxon>Micromonosporales</taxon>
        <taxon>Micromonosporaceae</taxon>
        <taxon>Micromonospora</taxon>
    </lineage>
</organism>
<gene>
    <name evidence="1" type="ORF">Van01_25210</name>
</gene>
<proteinExistence type="predicted"/>
<accession>A0ABQ4HUK0</accession>
<evidence type="ECO:0008006" key="3">
    <source>
        <dbReference type="Google" id="ProtNLM"/>
    </source>
</evidence>
<dbReference type="InterPro" id="IPR015029">
    <property type="entry name" value="PrnB"/>
</dbReference>
<dbReference type="Pfam" id="PF08933">
    <property type="entry name" value="PrnB"/>
    <property type="match status" value="1"/>
</dbReference>
<dbReference type="Gene3D" id="1.20.58.1320">
    <property type="match status" value="1"/>
</dbReference>
<name>A0ABQ4HUK0_9ACTN</name>
<dbReference type="EMBL" id="BOOZ01000012">
    <property type="protein sequence ID" value="GIJ09307.1"/>
    <property type="molecule type" value="Genomic_DNA"/>
</dbReference>
<evidence type="ECO:0000313" key="2">
    <source>
        <dbReference type="Proteomes" id="UP000647017"/>
    </source>
</evidence>